<dbReference type="InterPro" id="IPR001841">
    <property type="entry name" value="Znf_RING"/>
</dbReference>
<gene>
    <name evidence="5" type="ORF">RHSIM_Rhsim07G0010800</name>
</gene>
<dbReference type="EMBL" id="WJXA01000007">
    <property type="protein sequence ID" value="KAF7138756.1"/>
    <property type="molecule type" value="Genomic_DNA"/>
</dbReference>
<evidence type="ECO:0000256" key="1">
    <source>
        <dbReference type="PROSITE-ProRule" id="PRU00175"/>
    </source>
</evidence>
<keyword evidence="2" id="KW-0175">Coiled coil</keyword>
<evidence type="ECO:0000256" key="2">
    <source>
        <dbReference type="SAM" id="Coils"/>
    </source>
</evidence>
<feature type="compositionally biased region" description="Polar residues" evidence="3">
    <location>
        <begin position="589"/>
        <end position="599"/>
    </location>
</feature>
<sequence length="632" mass="69450">MVCGGNNTFAKTICSICYEDLNPITEDLQSISICGHVFHELCIQQWFEYCSNAKKKNCPVCKQTCSEASVNRLYFQSVGDQALSQQPINCEENPGELSREIEKLEGKILGLRSALERSQNDVKEIKEELSLSKKQTETEAASKNEVMQQNVSIQQRIQSIQQLLHLKSEELAKKSLESTSLQQRNMALAKELAELKLACDWNLEKEEVLKLASLALVLAETCAAYYFVVLDFELSPVGTAITFLVVYNSTSSSVLCFSWHVIQTCLAFHRCYKDLMAKCNGLGSSLRKLEEKKRKITKLKARIQELEIAVEVKDNEILRALKASKKDTPGTGLPNGAKRNSNSSSINKHPDCLSEEPAQQKFRLDQIESTTNHSFSRKIEKLKPSKDASITNAKDDRSTIAVDKVKHSYVILDEDEPEVSTVTNDMHEISQPDLEHQILEDFAVEKSCLSKPEAASDTKGEVYRPCDTAGVSGSKSGSNIEIMPTSSAAIDKDTVLILDDIKQVQSFVSVEQEIPNPVPIYQPGDLCFTGGLLGPDGTKRHLGKWCKRVQGNGSGVSSAAMQGSSASSGNLVAVGADGKGGKIKVLRSPHQSSLDSMETSHAAKRCKHGAKSGTSPSQGSLQIEHFFRRAGQ</sequence>
<proteinExistence type="predicted"/>
<feature type="domain" description="RING-type" evidence="4">
    <location>
        <begin position="14"/>
        <end position="62"/>
    </location>
</feature>
<feature type="compositionally biased region" description="Polar residues" evidence="3">
    <location>
        <begin position="612"/>
        <end position="621"/>
    </location>
</feature>
<dbReference type="Proteomes" id="UP000626092">
    <property type="component" value="Unassembled WGS sequence"/>
</dbReference>
<dbReference type="PANTHER" id="PTHR47344">
    <property type="entry name" value="RING ZINC FINGER PROTEIN-RELATED"/>
    <property type="match status" value="1"/>
</dbReference>
<dbReference type="AlphaFoldDB" id="A0A834LJJ8"/>
<keyword evidence="1" id="KW-0863">Zinc-finger</keyword>
<dbReference type="PANTHER" id="PTHR47344:SF1">
    <property type="entry name" value="RING ZINC FINGER PROTEIN-RELATED"/>
    <property type="match status" value="1"/>
</dbReference>
<feature type="compositionally biased region" description="Polar residues" evidence="3">
    <location>
        <begin position="338"/>
        <end position="347"/>
    </location>
</feature>
<organism evidence="5 6">
    <name type="scientific">Rhododendron simsii</name>
    <name type="common">Sims's rhododendron</name>
    <dbReference type="NCBI Taxonomy" id="118357"/>
    <lineage>
        <taxon>Eukaryota</taxon>
        <taxon>Viridiplantae</taxon>
        <taxon>Streptophyta</taxon>
        <taxon>Embryophyta</taxon>
        <taxon>Tracheophyta</taxon>
        <taxon>Spermatophyta</taxon>
        <taxon>Magnoliopsida</taxon>
        <taxon>eudicotyledons</taxon>
        <taxon>Gunneridae</taxon>
        <taxon>Pentapetalae</taxon>
        <taxon>asterids</taxon>
        <taxon>Ericales</taxon>
        <taxon>Ericaceae</taxon>
        <taxon>Ericoideae</taxon>
        <taxon>Rhodoreae</taxon>
        <taxon>Rhododendron</taxon>
    </lineage>
</organism>
<keyword evidence="1" id="KW-0479">Metal-binding</keyword>
<feature type="coiled-coil region" evidence="2">
    <location>
        <begin position="101"/>
        <end position="135"/>
    </location>
</feature>
<dbReference type="GO" id="GO:0008270">
    <property type="term" value="F:zinc ion binding"/>
    <property type="evidence" value="ECO:0007669"/>
    <property type="project" value="UniProtKB-KW"/>
</dbReference>
<accession>A0A834LJJ8</accession>
<dbReference type="Gene3D" id="3.30.40.10">
    <property type="entry name" value="Zinc/RING finger domain, C3HC4 (zinc finger)"/>
    <property type="match status" value="1"/>
</dbReference>
<evidence type="ECO:0000313" key="5">
    <source>
        <dbReference type="EMBL" id="KAF7138756.1"/>
    </source>
</evidence>
<dbReference type="InterPro" id="IPR013083">
    <property type="entry name" value="Znf_RING/FYVE/PHD"/>
</dbReference>
<dbReference type="PROSITE" id="PS50089">
    <property type="entry name" value="ZF_RING_2"/>
    <property type="match status" value="1"/>
</dbReference>
<name>A0A834LJJ8_RHOSS</name>
<keyword evidence="1" id="KW-0862">Zinc</keyword>
<evidence type="ECO:0000259" key="4">
    <source>
        <dbReference type="PROSITE" id="PS50089"/>
    </source>
</evidence>
<dbReference type="Pfam" id="PF13639">
    <property type="entry name" value="zf-RING_2"/>
    <property type="match status" value="1"/>
</dbReference>
<dbReference type="OrthoDB" id="8062037at2759"/>
<feature type="coiled-coil region" evidence="2">
    <location>
        <begin position="272"/>
        <end position="316"/>
    </location>
</feature>
<dbReference type="CDD" id="cd16448">
    <property type="entry name" value="RING-H2"/>
    <property type="match status" value="1"/>
</dbReference>
<comment type="caution">
    <text evidence="5">The sequence shown here is derived from an EMBL/GenBank/DDBJ whole genome shotgun (WGS) entry which is preliminary data.</text>
</comment>
<evidence type="ECO:0000256" key="3">
    <source>
        <dbReference type="SAM" id="MobiDB-lite"/>
    </source>
</evidence>
<reference evidence="5" key="1">
    <citation type="submission" date="2019-11" db="EMBL/GenBank/DDBJ databases">
        <authorList>
            <person name="Liu Y."/>
            <person name="Hou J."/>
            <person name="Li T.-Q."/>
            <person name="Guan C.-H."/>
            <person name="Wu X."/>
            <person name="Wu H.-Z."/>
            <person name="Ling F."/>
            <person name="Zhang R."/>
            <person name="Shi X.-G."/>
            <person name="Ren J.-P."/>
            <person name="Chen E.-F."/>
            <person name="Sun J.-M."/>
        </authorList>
    </citation>
    <scope>NUCLEOTIDE SEQUENCE</scope>
    <source>
        <strain evidence="5">Adult_tree_wgs_1</strain>
        <tissue evidence="5">Leaves</tissue>
    </source>
</reference>
<feature type="region of interest" description="Disordered" evidence="3">
    <location>
        <begin position="582"/>
        <end position="622"/>
    </location>
</feature>
<keyword evidence="6" id="KW-1185">Reference proteome</keyword>
<protein>
    <recommendedName>
        <fullName evidence="4">RING-type domain-containing protein</fullName>
    </recommendedName>
</protein>
<dbReference type="SMART" id="SM00184">
    <property type="entry name" value="RING"/>
    <property type="match status" value="1"/>
</dbReference>
<feature type="region of interest" description="Disordered" evidence="3">
    <location>
        <begin position="323"/>
        <end position="352"/>
    </location>
</feature>
<dbReference type="SUPFAM" id="SSF57850">
    <property type="entry name" value="RING/U-box"/>
    <property type="match status" value="1"/>
</dbReference>
<evidence type="ECO:0000313" key="6">
    <source>
        <dbReference type="Proteomes" id="UP000626092"/>
    </source>
</evidence>